<keyword evidence="3" id="KW-1185">Reference proteome</keyword>
<dbReference type="PANTHER" id="PTHR43084">
    <property type="entry name" value="PERSULFIDE DIOXYGENASE ETHE1"/>
    <property type="match status" value="1"/>
</dbReference>
<dbReference type="GO" id="GO:0006749">
    <property type="term" value="P:glutathione metabolic process"/>
    <property type="evidence" value="ECO:0007669"/>
    <property type="project" value="TreeGrafter"/>
</dbReference>
<dbReference type="Proteomes" id="UP000694390">
    <property type="component" value="Unassembled WGS sequence"/>
</dbReference>
<dbReference type="Gene3D" id="3.60.15.10">
    <property type="entry name" value="Ribonuclease Z/Hydroxyacylglutathione hydrolase-like"/>
    <property type="match status" value="1"/>
</dbReference>
<evidence type="ECO:0000313" key="3">
    <source>
        <dbReference type="Proteomes" id="UP000694390"/>
    </source>
</evidence>
<dbReference type="InterPro" id="IPR036866">
    <property type="entry name" value="RibonucZ/Hydroxyglut_hydro"/>
</dbReference>
<feature type="region of interest" description="Disordered" evidence="1">
    <location>
        <begin position="1"/>
        <end position="31"/>
    </location>
</feature>
<proteinExistence type="predicted"/>
<dbReference type="PANTHER" id="PTHR43084:SF1">
    <property type="entry name" value="PERSULFIDE DIOXYGENASE ETHE1, MITOCHONDRIAL"/>
    <property type="match status" value="1"/>
</dbReference>
<sequence length="112" mass="11669">GLLEPRSPGSVLPAGALTTRPHSPAGANCTSPPQLFEPVSCTYIYLLAELKTKEAVLIDPVLETAKRDAELVKELGLNLLYAGESSSQGVGMGTFSLWKGMGSGPVLSRGLS</sequence>
<accession>A0A8C5EZY4</accession>
<reference evidence="2" key="2">
    <citation type="submission" date="2025-09" db="UniProtKB">
        <authorList>
            <consortium name="Ensembl"/>
        </authorList>
    </citation>
    <scope>IDENTIFICATION</scope>
</reference>
<dbReference type="InterPro" id="IPR051682">
    <property type="entry name" value="Mito_Persulfide_Diox"/>
</dbReference>
<evidence type="ECO:0000313" key="2">
    <source>
        <dbReference type="Ensembl" id="ENSGEVP00005024222.1"/>
    </source>
</evidence>
<dbReference type="GO" id="GO:0005739">
    <property type="term" value="C:mitochondrion"/>
    <property type="evidence" value="ECO:0007669"/>
    <property type="project" value="TreeGrafter"/>
</dbReference>
<dbReference type="GO" id="GO:0050313">
    <property type="term" value="F:sulfur dioxygenase activity"/>
    <property type="evidence" value="ECO:0007669"/>
    <property type="project" value="TreeGrafter"/>
</dbReference>
<organism evidence="2 3">
    <name type="scientific">Gopherus evgoodei</name>
    <name type="common">Goodes thornscrub tortoise</name>
    <dbReference type="NCBI Taxonomy" id="1825980"/>
    <lineage>
        <taxon>Eukaryota</taxon>
        <taxon>Metazoa</taxon>
        <taxon>Chordata</taxon>
        <taxon>Craniata</taxon>
        <taxon>Vertebrata</taxon>
        <taxon>Euteleostomi</taxon>
        <taxon>Archelosauria</taxon>
        <taxon>Testudinata</taxon>
        <taxon>Testudines</taxon>
        <taxon>Cryptodira</taxon>
        <taxon>Durocryptodira</taxon>
        <taxon>Testudinoidea</taxon>
        <taxon>Testudinidae</taxon>
        <taxon>Gopherus</taxon>
    </lineage>
</organism>
<reference evidence="2" key="1">
    <citation type="submission" date="2025-08" db="UniProtKB">
        <authorList>
            <consortium name="Ensembl"/>
        </authorList>
    </citation>
    <scope>IDENTIFICATION</scope>
</reference>
<protein>
    <submittedName>
        <fullName evidence="2">Uncharacterized protein</fullName>
    </submittedName>
</protein>
<name>A0A8C5EZY4_9SAUR</name>
<dbReference type="AlphaFoldDB" id="A0A8C5EZY4"/>
<dbReference type="Ensembl" id="ENSGEVT00005025468.1">
    <property type="protein sequence ID" value="ENSGEVP00005024222.1"/>
    <property type="gene ID" value="ENSGEVG00005017202.1"/>
</dbReference>
<dbReference type="GeneTree" id="ENSGT00940000172339"/>
<evidence type="ECO:0000256" key="1">
    <source>
        <dbReference type="SAM" id="MobiDB-lite"/>
    </source>
</evidence>
<dbReference type="OrthoDB" id="449487at2759"/>
<dbReference type="GO" id="GO:0070813">
    <property type="term" value="P:hydrogen sulfide metabolic process"/>
    <property type="evidence" value="ECO:0007669"/>
    <property type="project" value="TreeGrafter"/>
</dbReference>